<dbReference type="Pfam" id="PF01762">
    <property type="entry name" value="Galactosyl_T"/>
    <property type="match status" value="1"/>
</dbReference>
<keyword evidence="10" id="KW-1133">Transmembrane helix</keyword>
<protein>
    <recommendedName>
        <fullName evidence="15">Hexosyltransferase</fullName>
        <ecNumber evidence="15">2.4.1.-</ecNumber>
    </recommendedName>
</protein>
<dbReference type="Gene3D" id="3.90.550.50">
    <property type="match status" value="1"/>
</dbReference>
<name>A0A4Y7NLN6_9CRUS</name>
<keyword evidence="12" id="KW-0472">Membrane</keyword>
<keyword evidence="14" id="KW-0464">Manganese</keyword>
<comment type="pathway">
    <text evidence="3">Glycan metabolism; chondroitin sulfate biosynthesis.</text>
</comment>
<evidence type="ECO:0000256" key="6">
    <source>
        <dbReference type="ARBA" id="ARBA00022676"/>
    </source>
</evidence>
<evidence type="ECO:0000256" key="1">
    <source>
        <dbReference type="ARBA" id="ARBA00001936"/>
    </source>
</evidence>
<dbReference type="GO" id="GO:0006024">
    <property type="term" value="P:glycosaminoglycan biosynthetic process"/>
    <property type="evidence" value="ECO:0007669"/>
    <property type="project" value="UniProtKB-ARBA"/>
</dbReference>
<dbReference type="PANTHER" id="PTHR11214">
    <property type="entry name" value="BETA-1,3-N-ACETYLGLUCOSAMINYLTRANSFERASE"/>
    <property type="match status" value="1"/>
</dbReference>
<evidence type="ECO:0000256" key="14">
    <source>
        <dbReference type="ARBA" id="ARBA00023211"/>
    </source>
</evidence>
<evidence type="ECO:0000256" key="15">
    <source>
        <dbReference type="RuleBase" id="RU363063"/>
    </source>
</evidence>
<comment type="similarity">
    <text evidence="5 15">Belongs to the glycosyltransferase 31 family.</text>
</comment>
<evidence type="ECO:0000313" key="16">
    <source>
        <dbReference type="EMBL" id="SVE93155.1"/>
    </source>
</evidence>
<evidence type="ECO:0000256" key="13">
    <source>
        <dbReference type="ARBA" id="ARBA00023180"/>
    </source>
</evidence>
<evidence type="ECO:0000256" key="3">
    <source>
        <dbReference type="ARBA" id="ARBA00004840"/>
    </source>
</evidence>
<dbReference type="GO" id="GO:0000139">
    <property type="term" value="C:Golgi membrane"/>
    <property type="evidence" value="ECO:0007669"/>
    <property type="project" value="UniProtKB-SubCell"/>
</dbReference>
<dbReference type="GO" id="GO:0006493">
    <property type="term" value="P:protein O-linked glycosylation"/>
    <property type="evidence" value="ECO:0007669"/>
    <property type="project" value="TreeGrafter"/>
</dbReference>
<gene>
    <name evidence="16" type="primary">EOG090X0A8N</name>
</gene>
<evidence type="ECO:0000256" key="11">
    <source>
        <dbReference type="ARBA" id="ARBA00023034"/>
    </source>
</evidence>
<dbReference type="PANTHER" id="PTHR11214:SF3">
    <property type="entry name" value="BETA-1,3-GALACTOSYLTRANSFERASE 6"/>
    <property type="match status" value="1"/>
</dbReference>
<evidence type="ECO:0000256" key="2">
    <source>
        <dbReference type="ARBA" id="ARBA00004323"/>
    </source>
</evidence>
<keyword evidence="7" id="KW-0808">Transferase</keyword>
<reference evidence="16" key="1">
    <citation type="submission" date="2018-08" db="EMBL/GenBank/DDBJ databases">
        <authorList>
            <person name="Cornetti L."/>
        </authorList>
    </citation>
    <scope>NUCLEOTIDE SEQUENCE</scope>
    <source>
        <strain evidence="16">DE-FRO-2-1</strain>
    </source>
</reference>
<sequence length="323" mass="37295">MAKVLRYRLTAIKCLVFLVLVLAFVLTFSIRHDKIEISSDSFGIQPANDNPNSRVYLLIVVLSDPVKTATRKVIRETWLSLKSDRVKTLFAVGSKGLNKETLSTIEEEQHRFNDILFLESVEEGYNSLASKLLTTLKTIHSREKFSFVLKCDDDSFVRVPELVKELSNQPQEKLYWGFFKGGSSVFRKGKWKEEDWFVCDTYLPYALGGGYILSADLVEYLVNSSRFLQQYKSEDVSLGLWLSPLNIHRVHDVRFDTEYKSRGCFNSYLITHKQSTVQMREKHANILKTGKLCPSEERIRYSYVYNWTVPPSKCCKTLDPDLP</sequence>
<dbReference type="AlphaFoldDB" id="A0A4Y7NLN6"/>
<evidence type="ECO:0000256" key="10">
    <source>
        <dbReference type="ARBA" id="ARBA00022989"/>
    </source>
</evidence>
<evidence type="ECO:0000256" key="5">
    <source>
        <dbReference type="ARBA" id="ARBA00008661"/>
    </source>
</evidence>
<proteinExistence type="evidence at transcript level"/>
<comment type="cofactor">
    <cofactor evidence="1">
        <name>Mn(2+)</name>
        <dbReference type="ChEBI" id="CHEBI:29035"/>
    </cofactor>
</comment>
<accession>A0A4Y7NLN6</accession>
<evidence type="ECO:0000256" key="7">
    <source>
        <dbReference type="ARBA" id="ARBA00022679"/>
    </source>
</evidence>
<evidence type="ECO:0000256" key="4">
    <source>
        <dbReference type="ARBA" id="ARBA00005093"/>
    </source>
</evidence>
<dbReference type="EC" id="2.4.1.-" evidence="15"/>
<comment type="subcellular location">
    <subcellularLocation>
        <location evidence="2 15">Golgi apparatus membrane</location>
        <topology evidence="2 15">Single-pass type II membrane protein</topology>
    </subcellularLocation>
</comment>
<organism evidence="16">
    <name type="scientific">Moina brachiata</name>
    <dbReference type="NCBI Taxonomy" id="675436"/>
    <lineage>
        <taxon>Eukaryota</taxon>
        <taxon>Metazoa</taxon>
        <taxon>Ecdysozoa</taxon>
        <taxon>Arthropoda</taxon>
        <taxon>Crustacea</taxon>
        <taxon>Branchiopoda</taxon>
        <taxon>Diplostraca</taxon>
        <taxon>Cladocera</taxon>
        <taxon>Anomopoda</taxon>
        <taxon>Moinidae</taxon>
        <taxon>Moina</taxon>
    </lineage>
</organism>
<keyword evidence="13" id="KW-0325">Glycoprotein</keyword>
<evidence type="ECO:0000256" key="12">
    <source>
        <dbReference type="ARBA" id="ARBA00023136"/>
    </source>
</evidence>
<evidence type="ECO:0000256" key="8">
    <source>
        <dbReference type="ARBA" id="ARBA00022692"/>
    </source>
</evidence>
<keyword evidence="6 15" id="KW-0328">Glycosyltransferase</keyword>
<dbReference type="GO" id="GO:0047220">
    <property type="term" value="F:galactosylxylosylprotein 3-beta-galactosyltransferase activity"/>
    <property type="evidence" value="ECO:0007669"/>
    <property type="project" value="TreeGrafter"/>
</dbReference>
<dbReference type="InterPro" id="IPR002659">
    <property type="entry name" value="Glyco_trans_31"/>
</dbReference>
<keyword evidence="11 15" id="KW-0333">Golgi apparatus</keyword>
<dbReference type="EMBL" id="LR023536">
    <property type="protein sequence ID" value="SVE93155.1"/>
    <property type="molecule type" value="mRNA"/>
</dbReference>
<comment type="pathway">
    <text evidence="4">Glycan metabolism; heparan sulfate biosynthesis.</text>
</comment>
<keyword evidence="8" id="KW-0812">Transmembrane</keyword>
<dbReference type="FunFam" id="3.90.550.50:FF:000018">
    <property type="entry name" value="Hexosyltransferase"/>
    <property type="match status" value="1"/>
</dbReference>
<keyword evidence="9" id="KW-0735">Signal-anchor</keyword>
<evidence type="ECO:0000256" key="9">
    <source>
        <dbReference type="ARBA" id="ARBA00022968"/>
    </source>
</evidence>